<evidence type="ECO:0000313" key="3">
    <source>
        <dbReference type="EMBL" id="KAA8909843.1"/>
    </source>
</evidence>
<feature type="region of interest" description="Disordered" evidence="1">
    <location>
        <begin position="31"/>
        <end position="79"/>
    </location>
</feature>
<feature type="compositionally biased region" description="Acidic residues" evidence="1">
    <location>
        <begin position="61"/>
        <end position="73"/>
    </location>
</feature>
<dbReference type="InParanoid" id="A0A5J5F1V5"/>
<accession>A0A5J5F1V5</accession>
<evidence type="ECO:0000256" key="2">
    <source>
        <dbReference type="SAM" id="Phobius"/>
    </source>
</evidence>
<dbReference type="AlphaFoldDB" id="A0A5J5F1V5"/>
<sequence length="141" mass="15478">MGNKTERKKFLEVLNALQALHERQKKWTAISSAERAPKRKRCCESSDDELSSSDSNSDADSNSDTDSDSDSKDEEYPLWKSQATDSGVVRFTGYSPLLNLLVTKHYWKPRTQRQKALTGALGGTLGGALGAGLGVASGRRW</sequence>
<protein>
    <submittedName>
        <fullName evidence="3">Uncharacterized protein</fullName>
    </submittedName>
</protein>
<gene>
    <name evidence="3" type="ORF">FN846DRAFT_888735</name>
</gene>
<keyword evidence="2" id="KW-0812">Transmembrane</keyword>
<reference evidence="3 4" key="1">
    <citation type="submission" date="2019-09" db="EMBL/GenBank/DDBJ databases">
        <title>Draft genome of the ectomycorrhizal ascomycete Sphaerosporella brunnea.</title>
        <authorList>
            <consortium name="DOE Joint Genome Institute"/>
            <person name="Benucci G.M."/>
            <person name="Marozzi G."/>
            <person name="Antonielli L."/>
            <person name="Sanchez S."/>
            <person name="Marco P."/>
            <person name="Wang X."/>
            <person name="Falini L.B."/>
            <person name="Barry K."/>
            <person name="Haridas S."/>
            <person name="Lipzen A."/>
            <person name="Labutti K."/>
            <person name="Grigoriev I.V."/>
            <person name="Murat C."/>
            <person name="Martin F."/>
            <person name="Albertini E."/>
            <person name="Donnini D."/>
            <person name="Bonito G."/>
        </authorList>
    </citation>
    <scope>NUCLEOTIDE SEQUENCE [LARGE SCALE GENOMIC DNA]</scope>
    <source>
        <strain evidence="3 4">Sb_GMNB300</strain>
    </source>
</reference>
<comment type="caution">
    <text evidence="3">The sequence shown here is derived from an EMBL/GenBank/DDBJ whole genome shotgun (WGS) entry which is preliminary data.</text>
</comment>
<evidence type="ECO:0000313" key="4">
    <source>
        <dbReference type="Proteomes" id="UP000326924"/>
    </source>
</evidence>
<evidence type="ECO:0000256" key="1">
    <source>
        <dbReference type="SAM" id="MobiDB-lite"/>
    </source>
</evidence>
<organism evidence="3 4">
    <name type="scientific">Sphaerosporella brunnea</name>
    <dbReference type="NCBI Taxonomy" id="1250544"/>
    <lineage>
        <taxon>Eukaryota</taxon>
        <taxon>Fungi</taxon>
        <taxon>Dikarya</taxon>
        <taxon>Ascomycota</taxon>
        <taxon>Pezizomycotina</taxon>
        <taxon>Pezizomycetes</taxon>
        <taxon>Pezizales</taxon>
        <taxon>Pyronemataceae</taxon>
        <taxon>Sphaerosporella</taxon>
    </lineage>
</organism>
<dbReference type="Proteomes" id="UP000326924">
    <property type="component" value="Unassembled WGS sequence"/>
</dbReference>
<keyword evidence="2" id="KW-1133">Transmembrane helix</keyword>
<keyword evidence="4" id="KW-1185">Reference proteome</keyword>
<proteinExistence type="predicted"/>
<dbReference type="EMBL" id="VXIS01000053">
    <property type="protein sequence ID" value="KAA8909843.1"/>
    <property type="molecule type" value="Genomic_DNA"/>
</dbReference>
<feature type="transmembrane region" description="Helical" evidence="2">
    <location>
        <begin position="116"/>
        <end position="136"/>
    </location>
</feature>
<name>A0A5J5F1V5_9PEZI</name>
<keyword evidence="2" id="KW-0472">Membrane</keyword>